<dbReference type="RefSeq" id="WP_158322964.1">
    <property type="nucleotide sequence ID" value="NZ_BORB01000019.1"/>
</dbReference>
<feature type="transmembrane region" description="Helical" evidence="1">
    <location>
        <begin position="71"/>
        <end position="90"/>
    </location>
</feature>
<evidence type="ECO:0000313" key="2">
    <source>
        <dbReference type="EMBL" id="GIN58125.1"/>
    </source>
</evidence>
<feature type="transmembrane region" description="Helical" evidence="1">
    <location>
        <begin position="6"/>
        <end position="29"/>
    </location>
</feature>
<keyword evidence="3" id="KW-1185">Reference proteome</keyword>
<feature type="transmembrane region" description="Helical" evidence="1">
    <location>
        <begin position="41"/>
        <end position="59"/>
    </location>
</feature>
<evidence type="ECO:0000256" key="1">
    <source>
        <dbReference type="SAM" id="Phobius"/>
    </source>
</evidence>
<dbReference type="Proteomes" id="UP000679950">
    <property type="component" value="Unassembled WGS sequence"/>
</dbReference>
<reference evidence="2 3" key="1">
    <citation type="submission" date="2021-03" db="EMBL/GenBank/DDBJ databases">
        <title>Antimicrobial resistance genes in bacteria isolated from Japanese honey, and their potential for conferring macrolide and lincosamide resistance in the American foulbrood pathogen Paenibacillus larvae.</title>
        <authorList>
            <person name="Okamoto M."/>
            <person name="Kumagai M."/>
            <person name="Kanamori H."/>
            <person name="Takamatsu D."/>
        </authorList>
    </citation>
    <scope>NUCLEOTIDE SEQUENCE [LARGE SCALE GENOMIC DNA]</scope>
    <source>
        <strain evidence="2 3">J8TS2</strain>
    </source>
</reference>
<comment type="caution">
    <text evidence="2">The sequence shown here is derived from an EMBL/GenBank/DDBJ whole genome shotgun (WGS) entry which is preliminary data.</text>
</comment>
<dbReference type="EMBL" id="BORB01000019">
    <property type="protein sequence ID" value="GIN58125.1"/>
    <property type="molecule type" value="Genomic_DNA"/>
</dbReference>
<keyword evidence="1" id="KW-0472">Membrane</keyword>
<sequence>MSDKTWGVSSFIVTAMIVVGGLSYVYFSGKGQLTFITEHAWVKYLLAFLLIVGIIFIVYSEVRKRVEVESIKTLFVTIFIIGIAFAFFALTRL</sequence>
<keyword evidence="1" id="KW-0812">Transmembrane</keyword>
<proteinExistence type="predicted"/>
<protein>
    <submittedName>
        <fullName evidence="2">Uncharacterized protein</fullName>
    </submittedName>
</protein>
<accession>A0ABQ4KJI6</accession>
<gene>
    <name evidence="2" type="ORF">J8TS2_24440</name>
</gene>
<keyword evidence="1" id="KW-1133">Transmembrane helix</keyword>
<organism evidence="2 3">
    <name type="scientific">Lederbergia ruris</name>
    <dbReference type="NCBI Taxonomy" id="217495"/>
    <lineage>
        <taxon>Bacteria</taxon>
        <taxon>Bacillati</taxon>
        <taxon>Bacillota</taxon>
        <taxon>Bacilli</taxon>
        <taxon>Bacillales</taxon>
        <taxon>Bacillaceae</taxon>
        <taxon>Lederbergia</taxon>
    </lineage>
</organism>
<evidence type="ECO:0000313" key="3">
    <source>
        <dbReference type="Proteomes" id="UP000679950"/>
    </source>
</evidence>
<name>A0ABQ4KJI6_9BACI</name>